<evidence type="ECO:0000256" key="7">
    <source>
        <dbReference type="ARBA" id="ARBA00023136"/>
    </source>
</evidence>
<dbReference type="GO" id="GO:0005886">
    <property type="term" value="C:plasma membrane"/>
    <property type="evidence" value="ECO:0007669"/>
    <property type="project" value="UniProtKB-SubCell"/>
</dbReference>
<evidence type="ECO:0000256" key="1">
    <source>
        <dbReference type="ARBA" id="ARBA00004202"/>
    </source>
</evidence>
<dbReference type="CDD" id="cd03257">
    <property type="entry name" value="ABC_NikE_OppD_transporters"/>
    <property type="match status" value="1"/>
</dbReference>
<evidence type="ECO:0000313" key="9">
    <source>
        <dbReference type="EMBL" id="TWF80825.1"/>
    </source>
</evidence>
<dbReference type="Proteomes" id="UP000321261">
    <property type="component" value="Unassembled WGS sequence"/>
</dbReference>
<evidence type="ECO:0000256" key="6">
    <source>
        <dbReference type="ARBA" id="ARBA00022840"/>
    </source>
</evidence>
<dbReference type="InterPro" id="IPR050388">
    <property type="entry name" value="ABC_Ni/Peptide_Import"/>
</dbReference>
<comment type="similarity">
    <text evidence="2">Belongs to the ABC transporter superfamily.</text>
</comment>
<dbReference type="Gene3D" id="3.40.50.300">
    <property type="entry name" value="P-loop containing nucleotide triphosphate hydrolases"/>
    <property type="match status" value="1"/>
</dbReference>
<evidence type="ECO:0000259" key="8">
    <source>
        <dbReference type="PROSITE" id="PS50893"/>
    </source>
</evidence>
<dbReference type="AlphaFoldDB" id="A0A561T157"/>
<keyword evidence="4" id="KW-1003">Cell membrane</keyword>
<reference evidence="9 10" key="1">
    <citation type="submission" date="2019-06" db="EMBL/GenBank/DDBJ databases">
        <title>Sequencing the genomes of 1000 actinobacteria strains.</title>
        <authorList>
            <person name="Klenk H.-P."/>
        </authorList>
    </citation>
    <scope>NUCLEOTIDE SEQUENCE [LARGE SCALE GENOMIC DNA]</scope>
    <source>
        <strain evidence="9 10">DSM 45671</strain>
    </source>
</reference>
<protein>
    <submittedName>
        <fullName evidence="9">Peptide/nickel transport system ATP-binding protein/oligopeptide transport system ATP-binding protein</fullName>
    </submittedName>
</protein>
<feature type="domain" description="ABC transporter" evidence="8">
    <location>
        <begin position="6"/>
        <end position="255"/>
    </location>
</feature>
<dbReference type="PROSITE" id="PS00211">
    <property type="entry name" value="ABC_TRANSPORTER_1"/>
    <property type="match status" value="1"/>
</dbReference>
<dbReference type="InterPro" id="IPR013563">
    <property type="entry name" value="Oligopep_ABC_C"/>
</dbReference>
<keyword evidence="10" id="KW-1185">Reference proteome</keyword>
<accession>A0A561T157</accession>
<dbReference type="PANTHER" id="PTHR43297">
    <property type="entry name" value="OLIGOPEPTIDE TRANSPORT ATP-BINDING PROTEIN APPD"/>
    <property type="match status" value="1"/>
</dbReference>
<comment type="subcellular location">
    <subcellularLocation>
        <location evidence="1">Cell membrane</location>
        <topology evidence="1">Peripheral membrane protein</topology>
    </subcellularLocation>
</comment>
<dbReference type="FunFam" id="3.40.50.300:FF:000016">
    <property type="entry name" value="Oligopeptide ABC transporter ATP-binding component"/>
    <property type="match status" value="1"/>
</dbReference>
<dbReference type="SMART" id="SM00382">
    <property type="entry name" value="AAA"/>
    <property type="match status" value="1"/>
</dbReference>
<gene>
    <name evidence="9" type="ORF">FHX44_116768</name>
</gene>
<dbReference type="Pfam" id="PF00005">
    <property type="entry name" value="ABC_tran"/>
    <property type="match status" value="1"/>
</dbReference>
<name>A0A561T157_9PSEU</name>
<dbReference type="GO" id="GO:0016887">
    <property type="term" value="F:ATP hydrolysis activity"/>
    <property type="evidence" value="ECO:0007669"/>
    <property type="project" value="InterPro"/>
</dbReference>
<proteinExistence type="inferred from homology"/>
<keyword evidence="6 9" id="KW-0067">ATP-binding</keyword>
<dbReference type="OrthoDB" id="3327300at2"/>
<dbReference type="EMBL" id="VIWU01000001">
    <property type="protein sequence ID" value="TWF80825.1"/>
    <property type="molecule type" value="Genomic_DNA"/>
</dbReference>
<dbReference type="InterPro" id="IPR003439">
    <property type="entry name" value="ABC_transporter-like_ATP-bd"/>
</dbReference>
<dbReference type="GO" id="GO:0015833">
    <property type="term" value="P:peptide transport"/>
    <property type="evidence" value="ECO:0007669"/>
    <property type="project" value="InterPro"/>
</dbReference>
<dbReference type="PROSITE" id="PS50893">
    <property type="entry name" value="ABC_TRANSPORTER_2"/>
    <property type="match status" value="1"/>
</dbReference>
<evidence type="ECO:0000256" key="4">
    <source>
        <dbReference type="ARBA" id="ARBA00022475"/>
    </source>
</evidence>
<keyword evidence="5" id="KW-0547">Nucleotide-binding</keyword>
<dbReference type="RefSeq" id="WP_147259439.1">
    <property type="nucleotide sequence ID" value="NZ_VIWU01000001.1"/>
</dbReference>
<dbReference type="PANTHER" id="PTHR43297:SF2">
    <property type="entry name" value="DIPEPTIDE TRANSPORT ATP-BINDING PROTEIN DPPD"/>
    <property type="match status" value="1"/>
</dbReference>
<dbReference type="InterPro" id="IPR017871">
    <property type="entry name" value="ABC_transporter-like_CS"/>
</dbReference>
<dbReference type="InterPro" id="IPR003593">
    <property type="entry name" value="AAA+_ATPase"/>
</dbReference>
<evidence type="ECO:0000256" key="3">
    <source>
        <dbReference type="ARBA" id="ARBA00022448"/>
    </source>
</evidence>
<evidence type="ECO:0000256" key="2">
    <source>
        <dbReference type="ARBA" id="ARBA00005417"/>
    </source>
</evidence>
<dbReference type="Pfam" id="PF08352">
    <property type="entry name" value="oligo_HPY"/>
    <property type="match status" value="1"/>
</dbReference>
<dbReference type="SUPFAM" id="SSF52540">
    <property type="entry name" value="P-loop containing nucleoside triphosphate hydrolases"/>
    <property type="match status" value="1"/>
</dbReference>
<organism evidence="9 10">
    <name type="scientific">Pseudonocardia hierapolitana</name>
    <dbReference type="NCBI Taxonomy" id="1128676"/>
    <lineage>
        <taxon>Bacteria</taxon>
        <taxon>Bacillati</taxon>
        <taxon>Actinomycetota</taxon>
        <taxon>Actinomycetes</taxon>
        <taxon>Pseudonocardiales</taxon>
        <taxon>Pseudonocardiaceae</taxon>
        <taxon>Pseudonocardia</taxon>
    </lineage>
</organism>
<dbReference type="InterPro" id="IPR027417">
    <property type="entry name" value="P-loop_NTPase"/>
</dbReference>
<keyword evidence="7" id="KW-0472">Membrane</keyword>
<comment type="caution">
    <text evidence="9">The sequence shown here is derived from an EMBL/GenBank/DDBJ whole genome shotgun (WGS) entry which is preliminary data.</text>
</comment>
<evidence type="ECO:0000313" key="10">
    <source>
        <dbReference type="Proteomes" id="UP000321261"/>
    </source>
</evidence>
<sequence>MSPPLLDVRDLSVRFPTPSGPIEAVSGVSFTVYPGETLAVVGESGSGKSVSSLAVLGLLGGGRATGGSIRFQGEELVGADPERLRRLRGAEIAMIFQNPMSSLDPLFTVGDQIAEALRIHRAVSRREARDRAVELLTEVGLPDPARRVRSYPHELSGGQQQRVMIAMALACEPALLIADEPTTALDVTVEAQILELLRRMQRDHGTALLFVTHDMGVVAEMADRVLVMYAGKVVEQGAVDEVLRDPRNPYTRALIESIPTPSTPRDLPMPAIAGNVPHPSDLPGGCRFHPRCRSAMDRCGTDEPPLVDLGSGRTSRCWQHEPASEVARVG</sequence>
<dbReference type="GO" id="GO:0005524">
    <property type="term" value="F:ATP binding"/>
    <property type="evidence" value="ECO:0007669"/>
    <property type="project" value="UniProtKB-KW"/>
</dbReference>
<evidence type="ECO:0000256" key="5">
    <source>
        <dbReference type="ARBA" id="ARBA00022741"/>
    </source>
</evidence>
<keyword evidence="3" id="KW-0813">Transport</keyword>
<dbReference type="NCBIfam" id="TIGR01727">
    <property type="entry name" value="oligo_HPY"/>
    <property type="match status" value="1"/>
</dbReference>